<keyword evidence="2" id="KW-1185">Reference proteome</keyword>
<accession>A0A250V455</accession>
<organism evidence="1 2">
    <name type="scientific">Streptomyces olivochromogenes</name>
    <dbReference type="NCBI Taxonomy" id="1963"/>
    <lineage>
        <taxon>Bacteria</taxon>
        <taxon>Bacillati</taxon>
        <taxon>Actinomycetota</taxon>
        <taxon>Actinomycetes</taxon>
        <taxon>Kitasatosporales</taxon>
        <taxon>Streptomycetaceae</taxon>
        <taxon>Streptomyces</taxon>
    </lineage>
</organism>
<name>A0A250V455_STROL</name>
<protein>
    <submittedName>
        <fullName evidence="1">Uncharacterized protein</fullName>
    </submittedName>
</protein>
<dbReference type="Proteomes" id="UP000217446">
    <property type="component" value="Unassembled WGS sequence"/>
</dbReference>
<comment type="caution">
    <text evidence="1">The sequence shown here is derived from an EMBL/GenBank/DDBJ whole genome shotgun (WGS) entry which is preliminary data.</text>
</comment>
<evidence type="ECO:0000313" key="2">
    <source>
        <dbReference type="Proteomes" id="UP000217446"/>
    </source>
</evidence>
<proteinExistence type="predicted"/>
<evidence type="ECO:0000313" key="1">
    <source>
        <dbReference type="EMBL" id="GAX48971.1"/>
    </source>
</evidence>
<dbReference type="AlphaFoldDB" id="A0A250V455"/>
<sequence>MTGPGSPDASAGWAFATHKPCPVDRCPGPAQVLVPSPANLPVLDHGDPDHATVLCKRCGLGARAEV</sequence>
<dbReference type="EMBL" id="BDQI01000001">
    <property type="protein sequence ID" value="GAX48971.1"/>
    <property type="molecule type" value="Genomic_DNA"/>
</dbReference>
<reference evidence="2" key="1">
    <citation type="submission" date="2017-05" db="EMBL/GenBank/DDBJ databases">
        <title>Streptomyces olivochromogenes NBRC 3561 whole genome shotgun sequence.</title>
        <authorList>
            <person name="Dohra H."/>
            <person name="Kodani S."/>
        </authorList>
    </citation>
    <scope>NUCLEOTIDE SEQUENCE [LARGE SCALE GENOMIC DNA]</scope>
    <source>
        <strain evidence="2">NBRC 3561</strain>
    </source>
</reference>
<gene>
    <name evidence="1" type="ORF">SO3561_00453</name>
</gene>